<dbReference type="Gene3D" id="2.60.40.1770">
    <property type="entry name" value="ephrin a2 ectodomain"/>
    <property type="match status" value="1"/>
</dbReference>
<feature type="non-terminal residue" evidence="1">
    <location>
        <position position="219"/>
    </location>
</feature>
<reference evidence="1" key="1">
    <citation type="submission" date="2023-03" db="EMBL/GenBank/DDBJ databases">
        <authorList>
            <person name="Steffen K."/>
            <person name="Cardenas P."/>
        </authorList>
    </citation>
    <scope>NUCLEOTIDE SEQUENCE</scope>
</reference>
<dbReference type="Proteomes" id="UP001174909">
    <property type="component" value="Unassembled WGS sequence"/>
</dbReference>
<evidence type="ECO:0008006" key="3">
    <source>
        <dbReference type="Google" id="ProtNLM"/>
    </source>
</evidence>
<dbReference type="AlphaFoldDB" id="A0AA35R9S5"/>
<gene>
    <name evidence="1" type="ORF">GBAR_LOCUS5223</name>
</gene>
<accession>A0AA35R9S5</accession>
<proteinExistence type="predicted"/>
<organism evidence="1 2">
    <name type="scientific">Geodia barretti</name>
    <name type="common">Barrett's horny sponge</name>
    <dbReference type="NCBI Taxonomy" id="519541"/>
    <lineage>
        <taxon>Eukaryota</taxon>
        <taxon>Metazoa</taxon>
        <taxon>Porifera</taxon>
        <taxon>Demospongiae</taxon>
        <taxon>Heteroscleromorpha</taxon>
        <taxon>Tetractinellida</taxon>
        <taxon>Astrophorina</taxon>
        <taxon>Geodiidae</taxon>
        <taxon>Geodia</taxon>
    </lineage>
</organism>
<evidence type="ECO:0000313" key="2">
    <source>
        <dbReference type="Proteomes" id="UP001174909"/>
    </source>
</evidence>
<keyword evidence="2" id="KW-1185">Reference proteome</keyword>
<comment type="caution">
    <text evidence="1">The sequence shown here is derived from an EMBL/GenBank/DDBJ whole genome shotgun (WGS) entry which is preliminary data.</text>
</comment>
<evidence type="ECO:0000313" key="1">
    <source>
        <dbReference type="EMBL" id="CAI8007485.1"/>
    </source>
</evidence>
<name>A0AA35R9S5_GEOBA</name>
<sequence length="219" mass="23921">MFELLMPYCSYYYVFFIFPDPPSIGKSMRLLIWHITLCVISGAVNETKVLGCGVISWKPPPGNEGVKLSYIVRFFDGSTYETSTSGYRSIQRNSEIGRQWTRVNDIPDGRTVYADIRARSTSGNVGPFSQKFVVANSTLCADDCDECQARSVGLARYPTTLAPASGSLTVTTQCADNAHVRTGSSLNVRCSSSGSWTGTTPQCECDTGYRAVTVSGRQI</sequence>
<dbReference type="EMBL" id="CASHTH010000781">
    <property type="protein sequence ID" value="CAI8007485.1"/>
    <property type="molecule type" value="Genomic_DNA"/>
</dbReference>
<protein>
    <recommendedName>
        <fullName evidence="3">Sushi domain-containing protein</fullName>
    </recommendedName>
</protein>